<evidence type="ECO:0000313" key="2">
    <source>
        <dbReference type="WBParaSite" id="PEQ_0000965801-mRNA-1"/>
    </source>
</evidence>
<protein>
    <submittedName>
        <fullName evidence="2">Uncharacterized protein</fullName>
    </submittedName>
</protein>
<sequence length="116" mass="12708">MEQVDEVAATDVEGDRDVTTRTTRTIITRTTYGGGDGEPSLAGWCEGLLSDQFGSVFPTGLIKKLKDEHMNVKETTLRIEHCVLLLCCFIRGDFSRTAKGFGTTVRLDCCSKVATD</sequence>
<keyword evidence="1" id="KW-1185">Reference proteome</keyword>
<dbReference type="Proteomes" id="UP000887564">
    <property type="component" value="Unplaced"/>
</dbReference>
<reference evidence="2" key="1">
    <citation type="submission" date="2022-11" db="UniProtKB">
        <authorList>
            <consortium name="WormBaseParasite"/>
        </authorList>
    </citation>
    <scope>IDENTIFICATION</scope>
</reference>
<organism evidence="1 2">
    <name type="scientific">Parascaris equorum</name>
    <name type="common">Equine roundworm</name>
    <dbReference type="NCBI Taxonomy" id="6256"/>
    <lineage>
        <taxon>Eukaryota</taxon>
        <taxon>Metazoa</taxon>
        <taxon>Ecdysozoa</taxon>
        <taxon>Nematoda</taxon>
        <taxon>Chromadorea</taxon>
        <taxon>Rhabditida</taxon>
        <taxon>Spirurina</taxon>
        <taxon>Ascaridomorpha</taxon>
        <taxon>Ascaridoidea</taxon>
        <taxon>Ascarididae</taxon>
        <taxon>Parascaris</taxon>
    </lineage>
</organism>
<name>A0A914RTL2_PAREQ</name>
<dbReference type="AlphaFoldDB" id="A0A914RTL2"/>
<accession>A0A914RTL2</accession>
<evidence type="ECO:0000313" key="1">
    <source>
        <dbReference type="Proteomes" id="UP000887564"/>
    </source>
</evidence>
<proteinExistence type="predicted"/>
<dbReference type="WBParaSite" id="PEQ_0000965801-mRNA-1">
    <property type="protein sequence ID" value="PEQ_0000965801-mRNA-1"/>
    <property type="gene ID" value="PEQ_0000965801"/>
</dbReference>